<dbReference type="GO" id="GO:0046982">
    <property type="term" value="F:protein heterodimerization activity"/>
    <property type="evidence" value="ECO:0007669"/>
    <property type="project" value="InterPro"/>
</dbReference>
<dbReference type="GO" id="GO:0071821">
    <property type="term" value="C:FANCM-MHF complex"/>
    <property type="evidence" value="ECO:0007669"/>
    <property type="project" value="InterPro"/>
</dbReference>
<reference evidence="5 6" key="1">
    <citation type="submission" date="2023-03" db="EMBL/GenBank/DDBJ databases">
        <title>Genome sequence of Lichtheimia ornata CBS 291.66.</title>
        <authorList>
            <person name="Mohabir J.T."/>
            <person name="Shea T.P."/>
            <person name="Kurbessoian T."/>
            <person name="Berby B."/>
            <person name="Fontaine J."/>
            <person name="Livny J."/>
            <person name="Gnirke A."/>
            <person name="Stajich J.E."/>
            <person name="Cuomo C.A."/>
        </authorList>
    </citation>
    <scope>NUCLEOTIDE SEQUENCE [LARGE SCALE GENOMIC DNA]</scope>
    <source>
        <strain evidence="5">CBS 291.66</strain>
    </source>
</reference>
<comment type="caution">
    <text evidence="5">The sequence shown here is derived from an EMBL/GenBank/DDBJ whole genome shotgun (WGS) entry which is preliminary data.</text>
</comment>
<keyword evidence="3" id="KW-0238">DNA-binding</keyword>
<organism evidence="5 6">
    <name type="scientific">Lichtheimia ornata</name>
    <dbReference type="NCBI Taxonomy" id="688661"/>
    <lineage>
        <taxon>Eukaryota</taxon>
        <taxon>Fungi</taxon>
        <taxon>Fungi incertae sedis</taxon>
        <taxon>Mucoromycota</taxon>
        <taxon>Mucoromycotina</taxon>
        <taxon>Mucoromycetes</taxon>
        <taxon>Mucorales</taxon>
        <taxon>Lichtheimiaceae</taxon>
        <taxon>Lichtheimia</taxon>
    </lineage>
</organism>
<name>A0AAD7UV92_9FUNG</name>
<evidence type="ECO:0000313" key="6">
    <source>
        <dbReference type="Proteomes" id="UP001234581"/>
    </source>
</evidence>
<gene>
    <name evidence="5" type="ORF">O0I10_010192</name>
</gene>
<evidence type="ECO:0000256" key="4">
    <source>
        <dbReference type="ARBA" id="ARBA00023204"/>
    </source>
</evidence>
<dbReference type="PANTHER" id="PTHR22980">
    <property type="entry name" value="CORTISTATIN"/>
    <property type="match status" value="1"/>
</dbReference>
<dbReference type="GO" id="GO:0006281">
    <property type="term" value="P:DNA repair"/>
    <property type="evidence" value="ECO:0007669"/>
    <property type="project" value="UniProtKB-KW"/>
</dbReference>
<keyword evidence="2" id="KW-0227">DNA damage</keyword>
<dbReference type="PANTHER" id="PTHR22980:SF0">
    <property type="entry name" value="CENTROMERE PROTEIN S"/>
    <property type="match status" value="1"/>
</dbReference>
<evidence type="ECO:0000256" key="3">
    <source>
        <dbReference type="ARBA" id="ARBA00023125"/>
    </source>
</evidence>
<evidence type="ECO:0000313" key="5">
    <source>
        <dbReference type="EMBL" id="KAJ8654117.1"/>
    </source>
</evidence>
<dbReference type="Proteomes" id="UP001234581">
    <property type="component" value="Unassembled WGS sequence"/>
</dbReference>
<dbReference type="GO" id="GO:0031297">
    <property type="term" value="P:replication fork processing"/>
    <property type="evidence" value="ECO:0007669"/>
    <property type="project" value="TreeGrafter"/>
</dbReference>
<accession>A0AAD7UV92</accession>
<dbReference type="InterPro" id="IPR009072">
    <property type="entry name" value="Histone-fold"/>
</dbReference>
<proteinExistence type="inferred from homology"/>
<dbReference type="Pfam" id="PF15630">
    <property type="entry name" value="CENP-S"/>
    <property type="match status" value="1"/>
</dbReference>
<dbReference type="GO" id="GO:0003682">
    <property type="term" value="F:chromatin binding"/>
    <property type="evidence" value="ECO:0007669"/>
    <property type="project" value="TreeGrafter"/>
</dbReference>
<keyword evidence="4" id="KW-0234">DNA repair</keyword>
<evidence type="ECO:0008006" key="7">
    <source>
        <dbReference type="Google" id="ProtNLM"/>
    </source>
</evidence>
<dbReference type="CDD" id="cd22919">
    <property type="entry name" value="HFD_CENP-S"/>
    <property type="match status" value="1"/>
</dbReference>
<evidence type="ECO:0000256" key="1">
    <source>
        <dbReference type="ARBA" id="ARBA00006612"/>
    </source>
</evidence>
<protein>
    <recommendedName>
        <fullName evidence="7">Centromere protein S</fullName>
    </recommendedName>
</protein>
<dbReference type="EMBL" id="JARTCD010000066">
    <property type="protein sequence ID" value="KAJ8654117.1"/>
    <property type="molecule type" value="Genomic_DNA"/>
</dbReference>
<dbReference type="AlphaFoldDB" id="A0AAD7UV92"/>
<keyword evidence="6" id="KW-1185">Reference proteome</keyword>
<dbReference type="GO" id="GO:0000712">
    <property type="term" value="P:resolution of meiotic recombination intermediates"/>
    <property type="evidence" value="ECO:0007669"/>
    <property type="project" value="TreeGrafter"/>
</dbReference>
<evidence type="ECO:0000256" key="2">
    <source>
        <dbReference type="ARBA" id="ARBA00022763"/>
    </source>
</evidence>
<dbReference type="GO" id="GO:0003677">
    <property type="term" value="F:DNA binding"/>
    <property type="evidence" value="ECO:0007669"/>
    <property type="project" value="UniProtKB-KW"/>
</dbReference>
<dbReference type="Gene3D" id="1.10.20.10">
    <property type="entry name" value="Histone, subunit A"/>
    <property type="match status" value="1"/>
</dbReference>
<dbReference type="RefSeq" id="XP_058339031.1">
    <property type="nucleotide sequence ID" value="XM_058490175.1"/>
</dbReference>
<comment type="similarity">
    <text evidence="1">Belongs to the TAF9 family. CENP-S/MHF1 subfamily.</text>
</comment>
<dbReference type="GeneID" id="83217596"/>
<dbReference type="InterPro" id="IPR029003">
    <property type="entry name" value="CENP-S/Mhf1"/>
</dbReference>
<dbReference type="SUPFAM" id="SSF47113">
    <property type="entry name" value="Histone-fold"/>
    <property type="match status" value="1"/>
</dbReference>
<sequence length="100" mass="11219">MEHEAADEQLQLKAAIWRTVDQIARAEAEKMGKTVSQGFVSSLADIVYAQAVTMATDLEMFAKHGRRSTISMDDVKLCARRNDNLHELITEAAQKISRKK</sequence>